<proteinExistence type="predicted"/>
<dbReference type="SUPFAM" id="SSF52058">
    <property type="entry name" value="L domain-like"/>
    <property type="match status" value="1"/>
</dbReference>
<dbReference type="Gene3D" id="3.80.10.10">
    <property type="entry name" value="Ribonuclease Inhibitor"/>
    <property type="match status" value="2"/>
</dbReference>
<evidence type="ECO:0000313" key="5">
    <source>
        <dbReference type="Proteomes" id="UP001497525"/>
    </source>
</evidence>
<evidence type="ECO:0000256" key="1">
    <source>
        <dbReference type="ARBA" id="ARBA00022614"/>
    </source>
</evidence>
<dbReference type="InterPro" id="IPR003591">
    <property type="entry name" value="Leu-rich_rpt_typical-subtyp"/>
</dbReference>
<dbReference type="SMART" id="SM00369">
    <property type="entry name" value="LRR_TYP"/>
    <property type="match status" value="4"/>
</dbReference>
<dbReference type="InterPro" id="IPR025875">
    <property type="entry name" value="Leu-rich_rpt_4"/>
</dbReference>
<feature type="compositionally biased region" description="Polar residues" evidence="3">
    <location>
        <begin position="348"/>
        <end position="362"/>
    </location>
</feature>
<comment type="caution">
    <text evidence="4">The sequence shown here is derived from an EMBL/GenBank/DDBJ whole genome shotgun (WGS) entry which is preliminary data.</text>
</comment>
<dbReference type="InterPro" id="IPR001611">
    <property type="entry name" value="Leu-rich_rpt"/>
</dbReference>
<dbReference type="SMART" id="SM00365">
    <property type="entry name" value="LRR_SD22"/>
    <property type="match status" value="4"/>
</dbReference>
<dbReference type="EMBL" id="CAXLJL010000867">
    <property type="protein sequence ID" value="CAL5141411.1"/>
    <property type="molecule type" value="Genomic_DNA"/>
</dbReference>
<dbReference type="InterPro" id="IPR032675">
    <property type="entry name" value="LRR_dom_sf"/>
</dbReference>
<feature type="region of interest" description="Disordered" evidence="3">
    <location>
        <begin position="323"/>
        <end position="362"/>
    </location>
</feature>
<evidence type="ECO:0000256" key="2">
    <source>
        <dbReference type="ARBA" id="ARBA00022737"/>
    </source>
</evidence>
<dbReference type="Pfam" id="PF12799">
    <property type="entry name" value="LRR_4"/>
    <property type="match status" value="1"/>
</dbReference>
<sequence length="362" mass="40312">MSSGEEAQENELLEEGTGKFDKNEVFAEEAIPKQSLTKDIIAECIGMPYRLGYGFSHAFVKLDASDRNLLDINVLREYIHLRFIILSNNYISDISPCSVIGHLIYLKADNNQITDAGCLNSLRFLQFLDLSGNKLTKITNLSFPLLQHLKVNDNMISSIQDESGKGFDVNQLPALHTLELRRNQLTTLKGLGQLSNLRSLYCAENMISSTAGVEGLASLVRFHARNNQLKKLDGFENWSGPLEYLNLRDNKVTSYNVFRVLKSAPCLKMVSFLGNPIVNSEGYRKIALGMLPHLQRLDKVRTTDQEREEAMAYFKAHPVDDDISRSSAGVELPAKNSAGAGSRSRSGMSDTSQASKSSQREE</sequence>
<dbReference type="PANTHER" id="PTHR15454">
    <property type="entry name" value="NISCHARIN RELATED"/>
    <property type="match status" value="1"/>
</dbReference>
<gene>
    <name evidence="4" type="ORF">CDAUBV1_LOCUS16656</name>
</gene>
<accession>A0AAV2TYR1</accession>
<evidence type="ECO:0008006" key="6">
    <source>
        <dbReference type="Google" id="ProtNLM"/>
    </source>
</evidence>
<keyword evidence="2" id="KW-0677">Repeat</keyword>
<feature type="compositionally biased region" description="Low complexity" evidence="3">
    <location>
        <begin position="337"/>
        <end position="347"/>
    </location>
</feature>
<protein>
    <recommendedName>
        <fullName evidence="6">Leucine-rich repeat-containing protein 23</fullName>
    </recommendedName>
</protein>
<organism evidence="4 5">
    <name type="scientific">Calicophoron daubneyi</name>
    <name type="common">Rumen fluke</name>
    <name type="synonym">Paramphistomum daubneyi</name>
    <dbReference type="NCBI Taxonomy" id="300641"/>
    <lineage>
        <taxon>Eukaryota</taxon>
        <taxon>Metazoa</taxon>
        <taxon>Spiralia</taxon>
        <taxon>Lophotrochozoa</taxon>
        <taxon>Platyhelminthes</taxon>
        <taxon>Trematoda</taxon>
        <taxon>Digenea</taxon>
        <taxon>Plagiorchiida</taxon>
        <taxon>Pronocephalata</taxon>
        <taxon>Paramphistomoidea</taxon>
        <taxon>Paramphistomidae</taxon>
        <taxon>Calicophoron</taxon>
    </lineage>
</organism>
<reference evidence="4" key="1">
    <citation type="submission" date="2024-06" db="EMBL/GenBank/DDBJ databases">
        <authorList>
            <person name="Liu X."/>
            <person name="Lenzi L."/>
            <person name="Haldenby T S."/>
            <person name="Uol C."/>
        </authorList>
    </citation>
    <scope>NUCLEOTIDE SEQUENCE</scope>
</reference>
<dbReference type="AlphaFoldDB" id="A0AAV2TYR1"/>
<dbReference type="PROSITE" id="PS51450">
    <property type="entry name" value="LRR"/>
    <property type="match status" value="2"/>
</dbReference>
<dbReference type="GO" id="GO:0005737">
    <property type="term" value="C:cytoplasm"/>
    <property type="evidence" value="ECO:0007669"/>
    <property type="project" value="TreeGrafter"/>
</dbReference>
<evidence type="ECO:0000313" key="4">
    <source>
        <dbReference type="EMBL" id="CAL5141411.1"/>
    </source>
</evidence>
<dbReference type="PANTHER" id="PTHR15454:SF56">
    <property type="entry name" value="PROTEIN PHOSPHATASE 1 REGULATORY SUBUNIT 7-RELATED"/>
    <property type="match status" value="1"/>
</dbReference>
<dbReference type="Proteomes" id="UP001497525">
    <property type="component" value="Unassembled WGS sequence"/>
</dbReference>
<name>A0AAV2TYR1_CALDB</name>
<evidence type="ECO:0000256" key="3">
    <source>
        <dbReference type="SAM" id="MobiDB-lite"/>
    </source>
</evidence>
<keyword evidence="1" id="KW-0433">Leucine-rich repeat</keyword>